<keyword evidence="2" id="KW-0472">Membrane</keyword>
<dbReference type="PANTHER" id="PTHR12286">
    <property type="entry name" value="SACCHAROPINE DEHYDROGENASE-LIKE OXIDOREDUCTASE"/>
    <property type="match status" value="1"/>
</dbReference>
<dbReference type="GO" id="GO:0009247">
    <property type="term" value="P:glycolipid biosynthetic process"/>
    <property type="evidence" value="ECO:0007669"/>
    <property type="project" value="TreeGrafter"/>
</dbReference>
<name>A0A1V8ZXK8_SACPI</name>
<feature type="domain" description="Saccharopine dehydrogenase NADP binding" evidence="3">
    <location>
        <begin position="8"/>
        <end position="137"/>
    </location>
</feature>
<reference evidence="4 5" key="1">
    <citation type="submission" date="2017-02" db="EMBL/GenBank/DDBJ databases">
        <title>Draft genome of Saccharomonospora sp. 154.</title>
        <authorList>
            <person name="Alonso-Carmona G.S."/>
            <person name="De La Haba R."/>
            <person name="Vera-Gargallo B."/>
            <person name="Sandoval-Trujillo A.H."/>
            <person name="Ramirez-Duran N."/>
            <person name="Ventosa A."/>
        </authorList>
    </citation>
    <scope>NUCLEOTIDE SEQUENCE [LARGE SCALE GENOMIC DNA]</scope>
    <source>
        <strain evidence="4 5">LRS4.154</strain>
    </source>
</reference>
<feature type="region of interest" description="Disordered" evidence="1">
    <location>
        <begin position="203"/>
        <end position="227"/>
    </location>
</feature>
<evidence type="ECO:0000256" key="2">
    <source>
        <dbReference type="SAM" id="Phobius"/>
    </source>
</evidence>
<keyword evidence="5" id="KW-1185">Reference proteome</keyword>
<dbReference type="GO" id="GO:0005886">
    <property type="term" value="C:plasma membrane"/>
    <property type="evidence" value="ECO:0007669"/>
    <property type="project" value="TreeGrafter"/>
</dbReference>
<dbReference type="Pfam" id="PF03435">
    <property type="entry name" value="Sacchrp_dh_NADP"/>
    <property type="match status" value="1"/>
</dbReference>
<dbReference type="InterPro" id="IPR036291">
    <property type="entry name" value="NAD(P)-bd_dom_sf"/>
</dbReference>
<keyword evidence="2" id="KW-1133">Transmembrane helix</keyword>
<comment type="caution">
    <text evidence="4">The sequence shown here is derived from an EMBL/GenBank/DDBJ whole genome shotgun (WGS) entry which is preliminary data.</text>
</comment>
<keyword evidence="2" id="KW-0812">Transmembrane</keyword>
<evidence type="ECO:0000256" key="1">
    <source>
        <dbReference type="SAM" id="MobiDB-lite"/>
    </source>
</evidence>
<proteinExistence type="predicted"/>
<protein>
    <submittedName>
        <fullName evidence="4">Saccharopine dehydrogenase</fullName>
    </submittedName>
</protein>
<dbReference type="SUPFAM" id="SSF51735">
    <property type="entry name" value="NAD(P)-binding Rossmann-fold domains"/>
    <property type="match status" value="1"/>
</dbReference>
<organism evidence="4 5">
    <name type="scientific">Saccharomonospora piscinae</name>
    <dbReference type="NCBI Taxonomy" id="687388"/>
    <lineage>
        <taxon>Bacteria</taxon>
        <taxon>Bacillati</taxon>
        <taxon>Actinomycetota</taxon>
        <taxon>Actinomycetes</taxon>
        <taxon>Pseudonocardiales</taxon>
        <taxon>Pseudonocardiaceae</taxon>
        <taxon>Saccharomonospora</taxon>
    </lineage>
</organism>
<sequence length="392" mass="42806">MADREYDVVVFGGTGFTGGLTADYLARHAPDDCRWALAGRSRDKLERVRERLARINPACAELPLLHADVGDPGSLRRLAESTRVVITTVGPYLHYGEALMAACARTGTDYVDLTGEPEFVDRMYLAHHDTAAKSGARLVHACGFDSVPYDLGVYFTVQHLPQDVPLRVQGQVRARAEFSGGTYASALTALSRPRQMARVARQRRRVEPRHRRVHLPGGPPRRDPETRRWLVPLPTLDPQIVGRSAAALERYGPDFTYRHYASVKRLPTILAAGLGLAVLGILAQIPPARRALAGIRKPGEGPSEHRRLRSWFSVRFVGEGGGERVVTEFAGGDPGYDETAKMLAESALCLAFDDLPPTAGQVTTATAMGDALLHRLSTAGLTIRVVRRGPAR</sequence>
<dbReference type="RefSeq" id="WP_081195057.1">
    <property type="nucleotide sequence ID" value="NZ_MWIH01000009.1"/>
</dbReference>
<evidence type="ECO:0000313" key="4">
    <source>
        <dbReference type="EMBL" id="OQO89531.1"/>
    </source>
</evidence>
<dbReference type="Gene3D" id="3.40.50.720">
    <property type="entry name" value="NAD(P)-binding Rossmann-like Domain"/>
    <property type="match status" value="1"/>
</dbReference>
<evidence type="ECO:0000259" key="3">
    <source>
        <dbReference type="Pfam" id="PF03435"/>
    </source>
</evidence>
<dbReference type="STRING" id="1962155.B1813_21625"/>
<dbReference type="PANTHER" id="PTHR12286:SF5">
    <property type="entry name" value="SACCHAROPINE DEHYDROGENASE-LIKE OXIDOREDUCTASE"/>
    <property type="match status" value="1"/>
</dbReference>
<feature type="compositionally biased region" description="Basic residues" evidence="1">
    <location>
        <begin position="203"/>
        <end position="214"/>
    </location>
</feature>
<dbReference type="AlphaFoldDB" id="A0A1V8ZXK8"/>
<gene>
    <name evidence="4" type="ORF">B1813_21625</name>
</gene>
<dbReference type="InterPro" id="IPR051276">
    <property type="entry name" value="Saccharopine_DH-like_oxidrdct"/>
</dbReference>
<evidence type="ECO:0000313" key="5">
    <source>
        <dbReference type="Proteomes" id="UP000192591"/>
    </source>
</evidence>
<dbReference type="InterPro" id="IPR005097">
    <property type="entry name" value="Sacchrp_dh_NADP-bd"/>
</dbReference>
<feature type="transmembrane region" description="Helical" evidence="2">
    <location>
        <begin position="266"/>
        <end position="285"/>
    </location>
</feature>
<dbReference type="EMBL" id="MWIH01000009">
    <property type="protein sequence ID" value="OQO89531.1"/>
    <property type="molecule type" value="Genomic_DNA"/>
</dbReference>
<accession>A0A1V8ZXK8</accession>
<dbReference type="Proteomes" id="UP000192591">
    <property type="component" value="Unassembled WGS sequence"/>
</dbReference>